<evidence type="ECO:0000313" key="4">
    <source>
        <dbReference type="Proteomes" id="UP000059188"/>
    </source>
</evidence>
<reference evidence="1 3" key="2">
    <citation type="journal article" date="2013" name="J. Biotechnol.">
        <title>Establishment and interpretation of the genome sequence of the phytopathogenic fungus Rhizoctonia solani AG1-IB isolate 7/3/14.</title>
        <authorList>
            <person name="Wibberg D.W."/>
            <person name="Jelonek L.J."/>
            <person name="Rupp O.R."/>
            <person name="Hennig M.H."/>
            <person name="Eikmeyer F.E."/>
            <person name="Goesmann A.G."/>
            <person name="Hartmann A.H."/>
            <person name="Borriss R.B."/>
            <person name="Grosch R.G."/>
            <person name="Puehler A.P."/>
            <person name="Schlueter A.S."/>
        </authorList>
    </citation>
    <scope>NUCLEOTIDE SEQUENCE [LARGE SCALE GENOMIC DNA]</scope>
    <source>
        <strain evidence="3">AG1-IB / isolate 7/3/14</strain>
        <strain evidence="1">Isolate 7/3/14</strain>
    </source>
</reference>
<protein>
    <submittedName>
        <fullName evidence="1">Uncharacterized protein</fullName>
    </submittedName>
</protein>
<evidence type="ECO:0000313" key="2">
    <source>
        <dbReference type="EMBL" id="CEL52616.1"/>
    </source>
</evidence>
<gene>
    <name evidence="1" type="ORF">BN14_11817</name>
    <name evidence="2" type="ORF">RSOLAG1IB_05821</name>
</gene>
<dbReference type="Proteomes" id="UP000059188">
    <property type="component" value="Unassembled WGS sequence"/>
</dbReference>
<dbReference type="OrthoDB" id="3145467at2759"/>
<reference evidence="2 4" key="3">
    <citation type="submission" date="2014-11" db="EMBL/GenBank/DDBJ databases">
        <authorList>
            <person name="Wibberg Daniel"/>
        </authorList>
    </citation>
    <scope>NUCLEOTIDE SEQUENCE [LARGE SCALE GENOMIC DNA]</scope>
    <source>
        <strain evidence="2">Rhizoctonia solani AG1-IB 7/3/14</strain>
    </source>
</reference>
<accession>M5CEJ5</accession>
<organism evidence="1 3">
    <name type="scientific">Thanatephorus cucumeris (strain AG1-IB / isolate 7/3/14)</name>
    <name type="common">Lettuce bottom rot fungus</name>
    <name type="synonym">Rhizoctonia solani</name>
    <dbReference type="NCBI Taxonomy" id="1108050"/>
    <lineage>
        <taxon>Eukaryota</taxon>
        <taxon>Fungi</taxon>
        <taxon>Dikarya</taxon>
        <taxon>Basidiomycota</taxon>
        <taxon>Agaricomycotina</taxon>
        <taxon>Agaricomycetes</taxon>
        <taxon>Cantharellales</taxon>
        <taxon>Ceratobasidiaceae</taxon>
        <taxon>Rhizoctonia</taxon>
        <taxon>Rhizoctonia solani AG-1</taxon>
    </lineage>
</organism>
<reference evidence="1" key="1">
    <citation type="submission" date="2012-10" db="EMBL/GenBank/DDBJ databases">
        <authorList>
            <person name="Jelonek L."/>
        </authorList>
    </citation>
    <scope>NUCLEOTIDE SEQUENCE</scope>
    <source>
        <strain evidence="1">Isolate 7/3/14</strain>
    </source>
</reference>
<proteinExistence type="predicted"/>
<dbReference type="EMBL" id="LN679109">
    <property type="protein sequence ID" value="CEL52616.1"/>
    <property type="molecule type" value="Genomic_DNA"/>
</dbReference>
<dbReference type="HOGENOM" id="CLU_1518886_0_0_1"/>
<dbReference type="AlphaFoldDB" id="M5CEJ5"/>
<dbReference type="EMBL" id="CAOJ01017410">
    <property type="protein sequence ID" value="CCO37659.1"/>
    <property type="molecule type" value="Genomic_DNA"/>
</dbReference>
<evidence type="ECO:0000313" key="3">
    <source>
        <dbReference type="Proteomes" id="UP000012065"/>
    </source>
</evidence>
<sequence length="178" mass="20593">MPVPILTDIPEDITANQWVFRCLMFYAEPLEDQSTTGINMWSMQIAQLNIKTEEWRFLRLLRGVEGKEIISVKIVQEDRIHEGKVAELKFWVTPTFITNKLKQSERVEYTHIDLMRHLRDPRIQENYLSASINGPNFVSLMVELNLIAPDSISVLVSKMSKAYVDYNVPIRTPQSAAK</sequence>
<evidence type="ECO:0000313" key="1">
    <source>
        <dbReference type="EMBL" id="CCO37659.1"/>
    </source>
</evidence>
<keyword evidence="4" id="KW-1185">Reference proteome</keyword>
<name>M5CEJ5_THACB</name>
<dbReference type="Proteomes" id="UP000012065">
    <property type="component" value="Unassembled WGS sequence"/>
</dbReference>